<dbReference type="EMBL" id="JBHSYQ010000006">
    <property type="protein sequence ID" value="MFC6998770.1"/>
    <property type="molecule type" value="Genomic_DNA"/>
</dbReference>
<keyword evidence="1" id="KW-1133">Transmembrane helix</keyword>
<dbReference type="InterPro" id="IPR024399">
    <property type="entry name" value="DUF2628"/>
</dbReference>
<reference evidence="3" key="1">
    <citation type="journal article" date="2019" name="Int. J. Syst. Evol. Microbiol.">
        <title>The Global Catalogue of Microorganisms (GCM) 10K type strain sequencing project: providing services to taxonomists for standard genome sequencing and annotation.</title>
        <authorList>
            <consortium name="The Broad Institute Genomics Platform"/>
            <consortium name="The Broad Institute Genome Sequencing Center for Infectious Disease"/>
            <person name="Wu L."/>
            <person name="Ma J."/>
        </authorList>
    </citation>
    <scope>NUCLEOTIDE SEQUENCE [LARGE SCALE GENOMIC DNA]</scope>
    <source>
        <strain evidence="3">CGMCC 4.7393</strain>
    </source>
</reference>
<proteinExistence type="predicted"/>
<name>A0ABW2DM78_9BACT</name>
<accession>A0ABW2DM78</accession>
<keyword evidence="1" id="KW-0472">Membrane</keyword>
<keyword evidence="3" id="KW-1185">Reference proteome</keyword>
<feature type="transmembrane region" description="Helical" evidence="1">
    <location>
        <begin position="60"/>
        <end position="78"/>
    </location>
</feature>
<keyword evidence="1" id="KW-0812">Transmembrane</keyword>
<evidence type="ECO:0000256" key="1">
    <source>
        <dbReference type="SAM" id="Phobius"/>
    </source>
</evidence>
<feature type="transmembrane region" description="Helical" evidence="1">
    <location>
        <begin position="144"/>
        <end position="161"/>
    </location>
</feature>
<dbReference type="Proteomes" id="UP001596405">
    <property type="component" value="Unassembled WGS sequence"/>
</dbReference>
<organism evidence="2 3">
    <name type="scientific">Rufibacter roseus</name>
    <dbReference type="NCBI Taxonomy" id="1567108"/>
    <lineage>
        <taxon>Bacteria</taxon>
        <taxon>Pseudomonadati</taxon>
        <taxon>Bacteroidota</taxon>
        <taxon>Cytophagia</taxon>
        <taxon>Cytophagales</taxon>
        <taxon>Hymenobacteraceae</taxon>
        <taxon>Rufibacter</taxon>
    </lineage>
</organism>
<sequence>MAEPEEDYTEDYYHAYFGQSADYYLRKLEQYQNGRKFTFNLGAFFFSMLWMLYRKMFIPALVYLGLVIAQGMIIVSLTERSIITKETALYIDRGMTLVWGIVVGFLGNYLYLRQAETKVNRLKRTSLSPQERVDRLHQMGGTTYMPHILLALILLMSVLFNR</sequence>
<evidence type="ECO:0000313" key="3">
    <source>
        <dbReference type="Proteomes" id="UP001596405"/>
    </source>
</evidence>
<evidence type="ECO:0000313" key="2">
    <source>
        <dbReference type="EMBL" id="MFC6998770.1"/>
    </source>
</evidence>
<gene>
    <name evidence="2" type="ORF">ACFQHR_14130</name>
</gene>
<dbReference type="RefSeq" id="WP_066623396.1">
    <property type="nucleotide sequence ID" value="NZ_JBHSYQ010000006.1"/>
</dbReference>
<feature type="transmembrane region" description="Helical" evidence="1">
    <location>
        <begin position="90"/>
        <end position="112"/>
    </location>
</feature>
<comment type="caution">
    <text evidence="2">The sequence shown here is derived from an EMBL/GenBank/DDBJ whole genome shotgun (WGS) entry which is preliminary data.</text>
</comment>
<protein>
    <submittedName>
        <fullName evidence="2">DUF2628 domain-containing protein</fullName>
    </submittedName>
</protein>
<dbReference type="Pfam" id="PF10947">
    <property type="entry name" value="DUF2628"/>
    <property type="match status" value="1"/>
</dbReference>